<dbReference type="SUPFAM" id="SSF48452">
    <property type="entry name" value="TPR-like"/>
    <property type="match status" value="1"/>
</dbReference>
<feature type="non-terminal residue" evidence="1">
    <location>
        <position position="1"/>
    </location>
</feature>
<sequence length="97" mass="11062">SDTFKPTQAKEGEVVQFIEKDLVECQADLPESYPAKFAGRATKYTAAGILGRFYMFTHQMKKAEAEFAKIIKSGRYGLMERYEDNFDGLHKNNKESV</sequence>
<evidence type="ECO:0000313" key="1">
    <source>
        <dbReference type="EMBL" id="EJW89885.1"/>
    </source>
</evidence>
<proteinExistence type="predicted"/>
<dbReference type="EMBL" id="AMCI01009193">
    <property type="protein sequence ID" value="EJW89885.1"/>
    <property type="molecule type" value="Genomic_DNA"/>
</dbReference>
<comment type="caution">
    <text evidence="1">The sequence shown here is derived from an EMBL/GenBank/DDBJ whole genome shotgun (WGS) entry which is preliminary data.</text>
</comment>
<protein>
    <submittedName>
        <fullName evidence="1">RagB/SusD domain protein</fullName>
    </submittedName>
</protein>
<gene>
    <name evidence="1" type="ORF">EVA_22008</name>
</gene>
<dbReference type="Gene3D" id="1.25.40.390">
    <property type="match status" value="1"/>
</dbReference>
<name>J9BQM0_9ZZZZ</name>
<organism evidence="1">
    <name type="scientific">gut metagenome</name>
    <dbReference type="NCBI Taxonomy" id="749906"/>
    <lineage>
        <taxon>unclassified sequences</taxon>
        <taxon>metagenomes</taxon>
        <taxon>organismal metagenomes</taxon>
    </lineage>
</organism>
<dbReference type="AlphaFoldDB" id="J9BQM0"/>
<reference evidence="1" key="1">
    <citation type="journal article" date="2012" name="PLoS ONE">
        <title>Gene sets for utilization of primary and secondary nutrition supplies in the distal gut of endangered iberian lynx.</title>
        <authorList>
            <person name="Alcaide M."/>
            <person name="Messina E."/>
            <person name="Richter M."/>
            <person name="Bargiela R."/>
            <person name="Peplies J."/>
            <person name="Huws S.A."/>
            <person name="Newbold C.J."/>
            <person name="Golyshin P.N."/>
            <person name="Simon M.A."/>
            <person name="Lopez G."/>
            <person name="Yakimov M.M."/>
            <person name="Ferrer M."/>
        </authorList>
    </citation>
    <scope>NUCLEOTIDE SEQUENCE</scope>
</reference>
<dbReference type="InterPro" id="IPR011990">
    <property type="entry name" value="TPR-like_helical_dom_sf"/>
</dbReference>
<feature type="non-terminal residue" evidence="1">
    <location>
        <position position="97"/>
    </location>
</feature>
<accession>J9BQM0</accession>